<dbReference type="Gene3D" id="3.30.300.30">
    <property type="match status" value="1"/>
</dbReference>
<feature type="domain" description="AMP-binding enzyme C-terminal" evidence="3">
    <location>
        <begin position="430"/>
        <end position="501"/>
    </location>
</feature>
<evidence type="ECO:0000313" key="5">
    <source>
        <dbReference type="Proteomes" id="UP001432011"/>
    </source>
</evidence>
<sequence length="519" mass="55359">MTERLLDEWFLDGLARDPGGPALRVHAVTLSYAEVDRRARAWAAALTEGGRAPRRVGLLANKSVEAYIGLLAALYAGAAAVPLGLEAPAERNAEIARAAGVDSLVVDAGGAAQAARVAEAAGVRVVLASDAVDADTGAPAGVPVRVPGDDDADSFRPPSGRTPQDVAYVLFTSGSTGRPKGVPIAHRNVSAFLRASLPRYDVGPGDRFSQVYDLTFDLAMFDIFMAWGSGACLCALTRLQALDPARYVRSYGLTVWHATPSLVNAVRARDALAPGSLAGLRYAVFCGEPLPVETARAMRAAAPDAALDNIYGPTELTIACTAYRWPAGEPLDWEGETVPIGYPNDGMDFLMLGQDAEPGQRTGELCMTGPQMFRGYLDPANDAGRFHQADGRTWYRTGDRVRLDDKAGLVHLGRDDSQVKIHGYRVELAEVEHALREAAPGCEPLVFALDDETGKVLVAFVAGGGADTAALAARLADRLPPYMLPRHLWPLDEMPLSRNGKADRVALRERALRRLGAQS</sequence>
<protein>
    <submittedName>
        <fullName evidence="4">Amino acid adenylation domain-containing protein</fullName>
    </submittedName>
</protein>
<dbReference type="InterPro" id="IPR045851">
    <property type="entry name" value="AMP-bd_C_sf"/>
</dbReference>
<dbReference type="PANTHER" id="PTHR45527:SF1">
    <property type="entry name" value="FATTY ACID SYNTHASE"/>
    <property type="match status" value="1"/>
</dbReference>
<dbReference type="PROSITE" id="PS00455">
    <property type="entry name" value="AMP_BINDING"/>
    <property type="match status" value="1"/>
</dbReference>
<accession>A0ABZ1SXU3</accession>
<dbReference type="SUPFAM" id="SSF56801">
    <property type="entry name" value="Acetyl-CoA synthetase-like"/>
    <property type="match status" value="1"/>
</dbReference>
<organism evidence="4 5">
    <name type="scientific">Microbispora hainanensis</name>
    <dbReference type="NCBI Taxonomy" id="568844"/>
    <lineage>
        <taxon>Bacteria</taxon>
        <taxon>Bacillati</taxon>
        <taxon>Actinomycetota</taxon>
        <taxon>Actinomycetes</taxon>
        <taxon>Streptosporangiales</taxon>
        <taxon>Streptosporangiaceae</taxon>
        <taxon>Microbispora</taxon>
    </lineage>
</organism>
<dbReference type="InterPro" id="IPR025110">
    <property type="entry name" value="AMP-bd_C"/>
</dbReference>
<dbReference type="InterPro" id="IPR042099">
    <property type="entry name" value="ANL_N_sf"/>
</dbReference>
<reference evidence="4" key="1">
    <citation type="submission" date="2022-10" db="EMBL/GenBank/DDBJ databases">
        <title>The complete genomes of actinobacterial strains from the NBC collection.</title>
        <authorList>
            <person name="Joergensen T.S."/>
            <person name="Alvarez Arevalo M."/>
            <person name="Sterndorff E.B."/>
            <person name="Faurdal D."/>
            <person name="Vuksanovic O."/>
            <person name="Mourched A.-S."/>
            <person name="Charusanti P."/>
            <person name="Shaw S."/>
            <person name="Blin K."/>
            <person name="Weber T."/>
        </authorList>
    </citation>
    <scope>NUCLEOTIDE SEQUENCE</scope>
    <source>
        <strain evidence="4">NBC_00254</strain>
    </source>
</reference>
<dbReference type="RefSeq" id="WP_142648892.1">
    <property type="nucleotide sequence ID" value="NZ_CP108085.1"/>
</dbReference>
<dbReference type="Gene3D" id="3.40.50.12780">
    <property type="entry name" value="N-terminal domain of ligase-like"/>
    <property type="match status" value="1"/>
</dbReference>
<name>A0ABZ1SXU3_9ACTN</name>
<feature type="region of interest" description="Disordered" evidence="1">
    <location>
        <begin position="138"/>
        <end position="159"/>
    </location>
</feature>
<evidence type="ECO:0000256" key="1">
    <source>
        <dbReference type="SAM" id="MobiDB-lite"/>
    </source>
</evidence>
<dbReference type="Proteomes" id="UP001432011">
    <property type="component" value="Chromosome"/>
</dbReference>
<proteinExistence type="predicted"/>
<dbReference type="InterPro" id="IPR020845">
    <property type="entry name" value="AMP-binding_CS"/>
</dbReference>
<dbReference type="InterPro" id="IPR000873">
    <property type="entry name" value="AMP-dep_synth/lig_dom"/>
</dbReference>
<dbReference type="NCBIfam" id="TIGR01733">
    <property type="entry name" value="AA-adenyl-dom"/>
    <property type="match status" value="1"/>
</dbReference>
<evidence type="ECO:0000313" key="4">
    <source>
        <dbReference type="EMBL" id="WUP77851.1"/>
    </source>
</evidence>
<dbReference type="InterPro" id="IPR010071">
    <property type="entry name" value="AA_adenyl_dom"/>
</dbReference>
<dbReference type="Pfam" id="PF00501">
    <property type="entry name" value="AMP-binding"/>
    <property type="match status" value="1"/>
</dbReference>
<evidence type="ECO:0000259" key="3">
    <source>
        <dbReference type="Pfam" id="PF13193"/>
    </source>
</evidence>
<feature type="domain" description="AMP-dependent synthetase/ligase" evidence="2">
    <location>
        <begin position="15"/>
        <end position="377"/>
    </location>
</feature>
<dbReference type="PANTHER" id="PTHR45527">
    <property type="entry name" value="NONRIBOSOMAL PEPTIDE SYNTHETASE"/>
    <property type="match status" value="1"/>
</dbReference>
<dbReference type="Pfam" id="PF13193">
    <property type="entry name" value="AMP-binding_C"/>
    <property type="match status" value="1"/>
</dbReference>
<dbReference type="EMBL" id="CP108085">
    <property type="protein sequence ID" value="WUP77851.1"/>
    <property type="molecule type" value="Genomic_DNA"/>
</dbReference>
<gene>
    <name evidence="4" type="ORF">OG913_12865</name>
</gene>
<keyword evidence="5" id="KW-1185">Reference proteome</keyword>
<evidence type="ECO:0000259" key="2">
    <source>
        <dbReference type="Pfam" id="PF00501"/>
    </source>
</evidence>